<dbReference type="EMBL" id="CP003587">
    <property type="protein sequence ID" value="AGY56434.1"/>
    <property type="molecule type" value="Genomic_DNA"/>
</dbReference>
<evidence type="ECO:0000313" key="2">
    <source>
        <dbReference type="EMBL" id="AGY56434.1"/>
    </source>
</evidence>
<reference evidence="2 3" key="1">
    <citation type="journal article" date="2013" name="PLoS ONE">
        <title>Cultivation and Complete Genome Sequencing of Gloeobacter kilaueensis sp. nov., from a Lava Cave in Kilauea Caldera, Hawai'i.</title>
        <authorList>
            <person name="Saw J.H."/>
            <person name="Schatz M."/>
            <person name="Brown M.V."/>
            <person name="Kunkel D.D."/>
            <person name="Foster J.S."/>
            <person name="Shick H."/>
            <person name="Christensen S."/>
            <person name="Hou S."/>
            <person name="Wan X."/>
            <person name="Donachie S.P."/>
        </authorList>
    </citation>
    <scope>NUCLEOTIDE SEQUENCE [LARGE SCALE GENOMIC DNA]</scope>
    <source>
        <strain evidence="3">JS</strain>
    </source>
</reference>
<sequence>MLTALIGRIKRLKDTLLAYLELSNQNNLSLLKSSAYIIEVLQLQNRVFLDQRSQMLEQLSSLQSGVERLQVQIEQLQKQQDELLTRLNEPVDGHPPGAGHFKS</sequence>
<dbReference type="STRING" id="1183438.GKIL_0187"/>
<protein>
    <submittedName>
        <fullName evidence="2">Uncharacterized protein</fullName>
    </submittedName>
</protein>
<proteinExistence type="predicted"/>
<gene>
    <name evidence="2" type="ORF">GKIL_0187</name>
</gene>
<keyword evidence="1" id="KW-0175">Coiled coil</keyword>
<keyword evidence="3" id="KW-1185">Reference proteome</keyword>
<name>U5QFQ6_GLOK1</name>
<accession>U5QFQ6</accession>
<dbReference type="HOGENOM" id="CLU_2259785_0_0_3"/>
<organism evidence="2 3">
    <name type="scientific">Gloeobacter kilaueensis (strain ATCC BAA-2537 / CCAP 1431/1 / ULC 316 / JS1)</name>
    <dbReference type="NCBI Taxonomy" id="1183438"/>
    <lineage>
        <taxon>Bacteria</taxon>
        <taxon>Bacillati</taxon>
        <taxon>Cyanobacteriota</taxon>
        <taxon>Cyanophyceae</taxon>
        <taxon>Gloeobacterales</taxon>
        <taxon>Gloeobacteraceae</taxon>
        <taxon>Gloeobacter</taxon>
    </lineage>
</organism>
<dbReference type="RefSeq" id="WP_023171438.1">
    <property type="nucleotide sequence ID" value="NC_022600.1"/>
</dbReference>
<dbReference type="AlphaFoldDB" id="U5QFQ6"/>
<dbReference type="KEGG" id="glj:GKIL_0187"/>
<evidence type="ECO:0000256" key="1">
    <source>
        <dbReference type="SAM" id="Coils"/>
    </source>
</evidence>
<evidence type="ECO:0000313" key="3">
    <source>
        <dbReference type="Proteomes" id="UP000017396"/>
    </source>
</evidence>
<dbReference type="Proteomes" id="UP000017396">
    <property type="component" value="Chromosome"/>
</dbReference>
<feature type="coiled-coil region" evidence="1">
    <location>
        <begin position="59"/>
        <end position="86"/>
    </location>
</feature>